<name>A0A7Y6NT87_9BURK</name>
<dbReference type="RefSeq" id="WP_176071744.1">
    <property type="nucleotide sequence ID" value="NZ_JABWMJ010000019.1"/>
</dbReference>
<comment type="caution">
    <text evidence="1">The sequence shown here is derived from an EMBL/GenBank/DDBJ whole genome shotgun (WGS) entry which is preliminary data.</text>
</comment>
<protein>
    <submittedName>
        <fullName evidence="1">Uncharacterized protein</fullName>
    </submittedName>
</protein>
<dbReference type="AlphaFoldDB" id="A0A7Y6NT87"/>
<accession>A0A7Y6NT87</accession>
<reference evidence="1 2" key="1">
    <citation type="submission" date="2020-06" db="EMBL/GenBank/DDBJ databases">
        <title>Schlegella sp. ID0723 isolated from air conditioner.</title>
        <authorList>
            <person name="Kim D.Y."/>
            <person name="Kim D.-U."/>
        </authorList>
    </citation>
    <scope>NUCLEOTIDE SEQUENCE [LARGE SCALE GENOMIC DNA]</scope>
    <source>
        <strain evidence="1 2">ID0723</strain>
    </source>
</reference>
<keyword evidence="2" id="KW-1185">Reference proteome</keyword>
<proteinExistence type="predicted"/>
<organism evidence="1 2">
    <name type="scientific">Piscinibacter koreensis</name>
    <dbReference type="NCBI Taxonomy" id="2742824"/>
    <lineage>
        <taxon>Bacteria</taxon>
        <taxon>Pseudomonadati</taxon>
        <taxon>Pseudomonadota</taxon>
        <taxon>Betaproteobacteria</taxon>
        <taxon>Burkholderiales</taxon>
        <taxon>Sphaerotilaceae</taxon>
        <taxon>Piscinibacter</taxon>
    </lineage>
</organism>
<dbReference type="EMBL" id="JABWMJ010000019">
    <property type="protein sequence ID" value="NUZ08911.1"/>
    <property type="molecule type" value="Genomic_DNA"/>
</dbReference>
<sequence length="52" mass="5565">MAAAYQQLWTAVTAAANYGADIENAFRNVKVGDLTSGAPAWIRTVVTPQQAR</sequence>
<dbReference type="Proteomes" id="UP000529637">
    <property type="component" value="Unassembled WGS sequence"/>
</dbReference>
<gene>
    <name evidence="1" type="ORF">HQN59_24515</name>
</gene>
<evidence type="ECO:0000313" key="1">
    <source>
        <dbReference type="EMBL" id="NUZ08911.1"/>
    </source>
</evidence>
<evidence type="ECO:0000313" key="2">
    <source>
        <dbReference type="Proteomes" id="UP000529637"/>
    </source>
</evidence>